<gene>
    <name evidence="1" type="ORF">SAMN04488085_107143</name>
</gene>
<keyword evidence="2" id="KW-1185">Reference proteome</keyword>
<reference evidence="1 2" key="1">
    <citation type="submission" date="2016-10" db="EMBL/GenBank/DDBJ databases">
        <authorList>
            <person name="de Groot N.N."/>
        </authorList>
    </citation>
    <scope>NUCLEOTIDE SEQUENCE [LARGE SCALE GENOMIC DNA]</scope>
    <source>
        <strain evidence="1 2">DSM 45317</strain>
    </source>
</reference>
<evidence type="ECO:0000313" key="1">
    <source>
        <dbReference type="EMBL" id="SFL16691.1"/>
    </source>
</evidence>
<dbReference type="InParanoid" id="A0A1I4FJP8"/>
<dbReference type="RefSeq" id="WP_091325177.1">
    <property type="nucleotide sequence ID" value="NZ_FOSW01000007.1"/>
</dbReference>
<proteinExistence type="predicted"/>
<dbReference type="AlphaFoldDB" id="A0A1I4FJP8"/>
<sequence length="291" mass="32215">MEGIPLGSSYTWSEARRRGVTRRQIAADGVAIGRGLYLSRAVEPTLAERCRAWAGLLPADAAFGLGTATALYGVTDPEPHALHVVLRPRSVLPQQTELTVHARRLTDEDVVVHGDLRLTSGPQTYLDMAARLLAPDLLALGDALMHAGHMDSEALERRLSRADRVRGVVRAREWAPHLSGRAASPRESWLRYCLLASDLPDPVMQVPIVDRWGRAVVHADLGYPAWKLALEYEGRQHAEREQFDRDIDRYSLMAADGWLVLRFGARNSGAGVVVERTRRALLSRGWQPGLS</sequence>
<evidence type="ECO:0008006" key="3">
    <source>
        <dbReference type="Google" id="ProtNLM"/>
    </source>
</evidence>
<protein>
    <recommendedName>
        <fullName evidence="3">Transcriptional regulator, AbiEi antitoxin, Type IV TA system</fullName>
    </recommendedName>
</protein>
<organism evidence="1 2">
    <name type="scientific">Geodermatophilus ruber</name>
    <dbReference type="NCBI Taxonomy" id="504800"/>
    <lineage>
        <taxon>Bacteria</taxon>
        <taxon>Bacillati</taxon>
        <taxon>Actinomycetota</taxon>
        <taxon>Actinomycetes</taxon>
        <taxon>Geodermatophilales</taxon>
        <taxon>Geodermatophilaceae</taxon>
        <taxon>Geodermatophilus</taxon>
    </lineage>
</organism>
<dbReference type="Proteomes" id="UP000199152">
    <property type="component" value="Unassembled WGS sequence"/>
</dbReference>
<name>A0A1I4FJP8_9ACTN</name>
<accession>A0A1I4FJP8</accession>
<dbReference type="OrthoDB" id="5181611at2"/>
<dbReference type="EMBL" id="FOSW01000007">
    <property type="protein sequence ID" value="SFL16691.1"/>
    <property type="molecule type" value="Genomic_DNA"/>
</dbReference>
<evidence type="ECO:0000313" key="2">
    <source>
        <dbReference type="Proteomes" id="UP000199152"/>
    </source>
</evidence>
<dbReference type="STRING" id="504800.SAMN04488085_107143"/>